<dbReference type="Proteomes" id="UP000184212">
    <property type="component" value="Unassembled WGS sequence"/>
</dbReference>
<evidence type="ECO:0000313" key="2">
    <source>
        <dbReference type="EMBL" id="SHG62996.1"/>
    </source>
</evidence>
<evidence type="ECO:0000256" key="1">
    <source>
        <dbReference type="SAM" id="Phobius"/>
    </source>
</evidence>
<feature type="transmembrane region" description="Helical" evidence="1">
    <location>
        <begin position="148"/>
        <end position="167"/>
    </location>
</feature>
<name>A0A1M5LDE1_9BACT</name>
<organism evidence="2 3">
    <name type="scientific">Chryseolinea serpens</name>
    <dbReference type="NCBI Taxonomy" id="947013"/>
    <lineage>
        <taxon>Bacteria</taxon>
        <taxon>Pseudomonadati</taxon>
        <taxon>Bacteroidota</taxon>
        <taxon>Cytophagia</taxon>
        <taxon>Cytophagales</taxon>
        <taxon>Fulvivirgaceae</taxon>
        <taxon>Chryseolinea</taxon>
    </lineage>
</organism>
<sequence length="201" mass="23602">MNASTVNEMRGKYLAADYSGVIQGIEDLSDKFKSDEILNDDDLEILALASFSYFNTDDYENTLFYAVRLVKYVISNRRYDDSRNLFENSVMIVVDSLLHKKREIKAYFFLRKTVRYVHKDGEVGRRVMQHFDSIRNNIAERLGNMSRYLVLILGFILVALQKYFHFLSPKGNLLMSAILVFLVLFGWKWNYLLIRIIRKAL</sequence>
<feature type="transmembrane region" description="Helical" evidence="1">
    <location>
        <begin position="173"/>
        <end position="194"/>
    </location>
</feature>
<evidence type="ECO:0000313" key="3">
    <source>
        <dbReference type="Proteomes" id="UP000184212"/>
    </source>
</evidence>
<keyword evidence="3" id="KW-1185">Reference proteome</keyword>
<protein>
    <submittedName>
        <fullName evidence="2">Uncharacterized protein</fullName>
    </submittedName>
</protein>
<keyword evidence="1" id="KW-1133">Transmembrane helix</keyword>
<reference evidence="2 3" key="1">
    <citation type="submission" date="2016-11" db="EMBL/GenBank/DDBJ databases">
        <authorList>
            <person name="Jaros S."/>
            <person name="Januszkiewicz K."/>
            <person name="Wedrychowicz H."/>
        </authorList>
    </citation>
    <scope>NUCLEOTIDE SEQUENCE [LARGE SCALE GENOMIC DNA]</scope>
    <source>
        <strain evidence="2 3">DSM 24574</strain>
    </source>
</reference>
<gene>
    <name evidence="2" type="ORF">SAMN04488109_1149</name>
</gene>
<keyword evidence="1" id="KW-0472">Membrane</keyword>
<proteinExistence type="predicted"/>
<dbReference type="EMBL" id="FQWQ01000001">
    <property type="protein sequence ID" value="SHG62996.1"/>
    <property type="molecule type" value="Genomic_DNA"/>
</dbReference>
<dbReference type="RefSeq" id="WP_073131859.1">
    <property type="nucleotide sequence ID" value="NZ_FQWQ01000001.1"/>
</dbReference>
<dbReference type="STRING" id="947013.SAMN04488109_1149"/>
<accession>A0A1M5LDE1</accession>
<dbReference type="AlphaFoldDB" id="A0A1M5LDE1"/>
<keyword evidence="1" id="KW-0812">Transmembrane</keyword>